<dbReference type="PROSITE" id="PS51746">
    <property type="entry name" value="PPM_2"/>
    <property type="match status" value="1"/>
</dbReference>
<dbReference type="SUPFAM" id="SSF81606">
    <property type="entry name" value="PP2C-like"/>
    <property type="match status" value="1"/>
</dbReference>
<dbReference type="EC" id="3.1.3.16" evidence="2"/>
<dbReference type="NCBIfam" id="NF033484">
    <property type="entry name" value="Stp1_PP2C_phos"/>
    <property type="match status" value="1"/>
</dbReference>
<gene>
    <name evidence="2" type="primary">stp</name>
    <name evidence="2" type="ORF">Ttaiw_02418</name>
</gene>
<accession>A0A554WZS1</accession>
<evidence type="ECO:0000313" key="3">
    <source>
        <dbReference type="Proteomes" id="UP000317763"/>
    </source>
</evidence>
<dbReference type="STRING" id="307486.GCA_000807215_00809"/>
<dbReference type="Proteomes" id="UP000317763">
    <property type="component" value="Unassembled WGS sequence"/>
</dbReference>
<evidence type="ECO:0000259" key="1">
    <source>
        <dbReference type="PROSITE" id="PS51746"/>
    </source>
</evidence>
<keyword evidence="3" id="KW-1185">Reference proteome</keyword>
<dbReference type="InterPro" id="IPR015655">
    <property type="entry name" value="PP2C"/>
</dbReference>
<dbReference type="Gene3D" id="3.60.40.10">
    <property type="entry name" value="PPM-type phosphatase domain"/>
    <property type="match status" value="1"/>
</dbReference>
<dbReference type="OrthoDB" id="9801841at2"/>
<dbReference type="CDD" id="cd00143">
    <property type="entry name" value="PP2Cc"/>
    <property type="match status" value="1"/>
</dbReference>
<dbReference type="EMBL" id="VJOM01000041">
    <property type="protein sequence ID" value="TSE29048.1"/>
    <property type="molecule type" value="Genomic_DNA"/>
</dbReference>
<dbReference type="AlphaFoldDB" id="A0A554WZS1"/>
<dbReference type="InterPro" id="IPR001932">
    <property type="entry name" value="PPM-type_phosphatase-like_dom"/>
</dbReference>
<comment type="caution">
    <text evidence="2">The sequence shown here is derived from an EMBL/GenBank/DDBJ whole genome shotgun (WGS) entry which is preliminary data.</text>
</comment>
<evidence type="ECO:0000313" key="2">
    <source>
        <dbReference type="EMBL" id="TSE29048.1"/>
    </source>
</evidence>
<feature type="domain" description="PPM-type phosphatase" evidence="1">
    <location>
        <begin position="5"/>
        <end position="239"/>
    </location>
</feature>
<reference evidence="2 3" key="1">
    <citation type="submission" date="2019-07" db="EMBL/GenBank/DDBJ databases">
        <title>Tepidimonas taiwanensis I1-1 draft genome.</title>
        <authorList>
            <person name="Da Costa M.S."/>
            <person name="Froufe H.J.C."/>
            <person name="Egas C."/>
            <person name="Albuquerque L."/>
        </authorList>
    </citation>
    <scope>NUCLEOTIDE SEQUENCE [LARGE SCALE GENOMIC DNA]</scope>
    <source>
        <strain evidence="2 3">I1-1</strain>
    </source>
</reference>
<keyword evidence="2" id="KW-0378">Hydrolase</keyword>
<dbReference type="GO" id="GO:0004722">
    <property type="term" value="F:protein serine/threonine phosphatase activity"/>
    <property type="evidence" value="ECO:0007669"/>
    <property type="project" value="UniProtKB-EC"/>
</dbReference>
<dbReference type="RefSeq" id="WP_052231445.1">
    <property type="nucleotide sequence ID" value="NZ_CP083911.1"/>
</dbReference>
<dbReference type="SMART" id="SM00332">
    <property type="entry name" value="PP2Cc"/>
    <property type="match status" value="1"/>
</dbReference>
<proteinExistence type="predicted"/>
<organism evidence="2 3">
    <name type="scientific">Tepidimonas taiwanensis</name>
    <dbReference type="NCBI Taxonomy" id="307486"/>
    <lineage>
        <taxon>Bacteria</taxon>
        <taxon>Pseudomonadati</taxon>
        <taxon>Pseudomonadota</taxon>
        <taxon>Betaproteobacteria</taxon>
        <taxon>Burkholderiales</taxon>
        <taxon>Tepidimonas</taxon>
    </lineage>
</organism>
<sequence length="257" mass="27418">MLSYRFACATDPGRVRPNNEDTVRIEPDIGLVVVADGLGGYNAGEVASRLCCDTVAEIVRTASTPRAADERLRSAIEAANQRIHAHAQRHAAYHGMATTVVAVLVSGEQLTVAHVGDSRLYRLRHGRLVALTRDHTLVQEYIDAGWLHPDDIHHVDYRNIVTRAVGALPAVTVDVAKHTVQAGDTYLLCSDGLTEMLSDAEIEAILCNAPLGPATALALIDAANAAGGSDNIAVAMIYCTNTGGSPHAHADHHARWT</sequence>
<name>A0A554WZS1_9BURK</name>
<dbReference type="PANTHER" id="PTHR47992">
    <property type="entry name" value="PROTEIN PHOSPHATASE"/>
    <property type="match status" value="1"/>
</dbReference>
<protein>
    <submittedName>
        <fullName evidence="2">Serine/threonine phosphatase stp</fullName>
        <ecNumber evidence="2">3.1.3.16</ecNumber>
    </submittedName>
</protein>
<dbReference type="SMART" id="SM00331">
    <property type="entry name" value="PP2C_SIG"/>
    <property type="match status" value="1"/>
</dbReference>
<dbReference type="Pfam" id="PF13672">
    <property type="entry name" value="PP2C_2"/>
    <property type="match status" value="1"/>
</dbReference>
<dbReference type="InterPro" id="IPR036457">
    <property type="entry name" value="PPM-type-like_dom_sf"/>
</dbReference>